<keyword evidence="2" id="KW-1185">Reference proteome</keyword>
<name>A0A437ANW9_9MICR</name>
<evidence type="ECO:0000313" key="1">
    <source>
        <dbReference type="EMBL" id="RVD92870.1"/>
    </source>
</evidence>
<gene>
    <name evidence="1" type="ORF">TUBRATIS_006090</name>
</gene>
<protein>
    <submittedName>
        <fullName evidence="1">Uncharacterized protein</fullName>
    </submittedName>
</protein>
<comment type="caution">
    <text evidence="1">The sequence shown here is derived from an EMBL/GenBank/DDBJ whole genome shotgun (WGS) entry which is preliminary data.</text>
</comment>
<dbReference type="AlphaFoldDB" id="A0A437ANW9"/>
<sequence>MNSKEIKFSLNFKLPKIIHLKKRKDFLFTKQQLENVFKKPFKKHKILKLNNEKRKLRFTMKNINLSVDFKIPKVLIQKKNRKNILNFLPKIIYFHQIIDEYFYEKLKYFKKQKIKHKFTVNLPKKVPLKNINSFDLDSYNKTEISLPQLFLILNINNMNGYEREFLHLKELYSTKEIFHEGDWLIIINNKISITKKIKTNYPKNMHKLNEHKINKENLVEKIRKIISF</sequence>
<dbReference type="OrthoDB" id="10371501at2759"/>
<reference evidence="1 2" key="1">
    <citation type="submission" date="2018-10" db="EMBL/GenBank/DDBJ databases">
        <title>Draft genome sequence of the microsporidian Tubulinosema ratisbonensis.</title>
        <authorList>
            <person name="Polonais V."/>
            <person name="Peyretaillade E."/>
            <person name="Niehus S."/>
            <person name="Wawrzyniak I."/>
            <person name="Franchet A."/>
            <person name="Gaspin C."/>
            <person name="Reichstadt M."/>
            <person name="Belser C."/>
            <person name="Labadie K."/>
            <person name="Delbac F."/>
            <person name="Ferrandon D."/>
        </authorList>
    </citation>
    <scope>NUCLEOTIDE SEQUENCE [LARGE SCALE GENOMIC DNA]</scope>
    <source>
        <strain evidence="1 2">Franzen</strain>
    </source>
</reference>
<accession>A0A437ANW9</accession>
<proteinExistence type="predicted"/>
<dbReference type="VEuPathDB" id="MicrosporidiaDB:TUBRATIS_006090"/>
<dbReference type="EMBL" id="RCSS01000131">
    <property type="protein sequence ID" value="RVD92870.1"/>
    <property type="molecule type" value="Genomic_DNA"/>
</dbReference>
<dbReference type="Proteomes" id="UP000282876">
    <property type="component" value="Unassembled WGS sequence"/>
</dbReference>
<evidence type="ECO:0000313" key="2">
    <source>
        <dbReference type="Proteomes" id="UP000282876"/>
    </source>
</evidence>
<organism evidence="1 2">
    <name type="scientific">Tubulinosema ratisbonensis</name>
    <dbReference type="NCBI Taxonomy" id="291195"/>
    <lineage>
        <taxon>Eukaryota</taxon>
        <taxon>Fungi</taxon>
        <taxon>Fungi incertae sedis</taxon>
        <taxon>Microsporidia</taxon>
        <taxon>Tubulinosematoidea</taxon>
        <taxon>Tubulinosematidae</taxon>
        <taxon>Tubulinosema</taxon>
    </lineage>
</organism>